<reference evidence="2 3" key="1">
    <citation type="submission" date="2024-01" db="EMBL/GenBank/DDBJ databases">
        <authorList>
            <person name="Waweru B."/>
        </authorList>
    </citation>
    <scope>NUCLEOTIDE SEQUENCE [LARGE SCALE GENOMIC DNA]</scope>
</reference>
<dbReference type="AlphaFoldDB" id="A0AAV1R6I2"/>
<dbReference type="Gene3D" id="3.90.1300.10">
    <property type="entry name" value="Amidase signature (AS) domain"/>
    <property type="match status" value="1"/>
</dbReference>
<evidence type="ECO:0000259" key="1">
    <source>
        <dbReference type="Pfam" id="PF01425"/>
    </source>
</evidence>
<dbReference type="PANTHER" id="PTHR42678:SF34">
    <property type="entry name" value="OS04G0183300 PROTEIN"/>
    <property type="match status" value="1"/>
</dbReference>
<keyword evidence="3" id="KW-1185">Reference proteome</keyword>
<name>A0AAV1R6I2_9ROSI</name>
<sequence length="135" mass="14096">MEINPGALFQADKADNERRVKAPGSLVGLRGIPILLKEYITTKDKLNSTSGSFALLGSVVPRDAGVVVKLRKAAAIIFGKGSLSGWSAFLSVRTPRGFSARDGQRKNPYVLSADPCGSSSGSAISVAANLAKTSF</sequence>
<dbReference type="Pfam" id="PF01425">
    <property type="entry name" value="Amidase"/>
    <property type="match status" value="1"/>
</dbReference>
<dbReference type="EMBL" id="CAWUPB010000913">
    <property type="protein sequence ID" value="CAK7329533.1"/>
    <property type="molecule type" value="Genomic_DNA"/>
</dbReference>
<comment type="caution">
    <text evidence="2">The sequence shown here is derived from an EMBL/GenBank/DDBJ whole genome shotgun (WGS) entry which is preliminary data.</text>
</comment>
<gene>
    <name evidence="2" type="ORF">DCAF_LOCUS7288</name>
</gene>
<dbReference type="Proteomes" id="UP001314170">
    <property type="component" value="Unassembled WGS sequence"/>
</dbReference>
<dbReference type="SUPFAM" id="SSF75304">
    <property type="entry name" value="Amidase signature (AS) enzymes"/>
    <property type="match status" value="1"/>
</dbReference>
<evidence type="ECO:0000313" key="2">
    <source>
        <dbReference type="EMBL" id="CAK7329533.1"/>
    </source>
</evidence>
<dbReference type="InterPro" id="IPR036928">
    <property type="entry name" value="AS_sf"/>
</dbReference>
<protein>
    <recommendedName>
        <fullName evidence="1">Amidase domain-containing protein</fullName>
    </recommendedName>
</protein>
<proteinExistence type="predicted"/>
<dbReference type="InterPro" id="IPR023631">
    <property type="entry name" value="Amidase_dom"/>
</dbReference>
<evidence type="ECO:0000313" key="3">
    <source>
        <dbReference type="Proteomes" id="UP001314170"/>
    </source>
</evidence>
<accession>A0AAV1R6I2</accession>
<organism evidence="2 3">
    <name type="scientific">Dovyalis caffra</name>
    <dbReference type="NCBI Taxonomy" id="77055"/>
    <lineage>
        <taxon>Eukaryota</taxon>
        <taxon>Viridiplantae</taxon>
        <taxon>Streptophyta</taxon>
        <taxon>Embryophyta</taxon>
        <taxon>Tracheophyta</taxon>
        <taxon>Spermatophyta</taxon>
        <taxon>Magnoliopsida</taxon>
        <taxon>eudicotyledons</taxon>
        <taxon>Gunneridae</taxon>
        <taxon>Pentapetalae</taxon>
        <taxon>rosids</taxon>
        <taxon>fabids</taxon>
        <taxon>Malpighiales</taxon>
        <taxon>Salicaceae</taxon>
        <taxon>Flacourtieae</taxon>
        <taxon>Dovyalis</taxon>
    </lineage>
</organism>
<dbReference type="PANTHER" id="PTHR42678">
    <property type="entry name" value="AMIDASE"/>
    <property type="match status" value="1"/>
</dbReference>
<feature type="domain" description="Amidase" evidence="1">
    <location>
        <begin position="3"/>
        <end position="132"/>
    </location>
</feature>